<reference evidence="1" key="1">
    <citation type="journal article" date="2021" name="Proc. Natl. Acad. Sci. U.S.A.">
        <title>A Catalog of Tens of Thousands of Viruses from Human Metagenomes Reveals Hidden Associations with Chronic Diseases.</title>
        <authorList>
            <person name="Tisza M.J."/>
            <person name="Buck C.B."/>
        </authorList>
    </citation>
    <scope>NUCLEOTIDE SEQUENCE</scope>
    <source>
        <strain evidence="1">CtqSm5</strain>
    </source>
</reference>
<evidence type="ECO:0000313" key="1">
    <source>
        <dbReference type="EMBL" id="DAF52705.1"/>
    </source>
</evidence>
<accession>A0A8S5SNY2</accession>
<proteinExistence type="predicted"/>
<dbReference type="InterPro" id="IPR029058">
    <property type="entry name" value="AB_hydrolase_fold"/>
</dbReference>
<dbReference type="SUPFAM" id="SSF53474">
    <property type="entry name" value="alpha/beta-Hydrolases"/>
    <property type="match status" value="1"/>
</dbReference>
<dbReference type="Pfam" id="PF26363">
    <property type="entry name" value="Phospholipase-like"/>
    <property type="match status" value="1"/>
</dbReference>
<protein>
    <submittedName>
        <fullName evidence="1">Lipase</fullName>
    </submittedName>
</protein>
<organism evidence="1">
    <name type="scientific">Siphoviridae sp. ctqSm5</name>
    <dbReference type="NCBI Taxonomy" id="2827949"/>
    <lineage>
        <taxon>Viruses</taxon>
        <taxon>Duplodnaviria</taxon>
        <taxon>Heunggongvirae</taxon>
        <taxon>Uroviricota</taxon>
        <taxon>Caudoviricetes</taxon>
    </lineage>
</organism>
<name>A0A8S5SNY2_9CAUD</name>
<dbReference type="Gene3D" id="3.40.50.1820">
    <property type="entry name" value="alpha/beta hydrolase"/>
    <property type="match status" value="1"/>
</dbReference>
<dbReference type="EMBL" id="BK032642">
    <property type="protein sequence ID" value="DAF52705.1"/>
    <property type="molecule type" value="Genomic_DNA"/>
</dbReference>
<sequence>MKLTQYQYELCTFLNNCVYNELAYPPYLHMTNRIVKATGLRLEIFDLRDGILIVICGTNKTSVRDWITNFKVGLGIVPKQHKQALAIVKDELCKAQVKGKPLICSGHSLGSGIAEYCIANLGNVEYDQYIGIGFNGCGVCIEFSTTNGTFNNSTKVANGTWSSGQGKIHGRSYLEYKPTNPNVTHISMNFNLGFVGVEEEAMVWDASVEPHEPYIPGTQSFKESVILNGDKVFIQFNNGGTSLQSSNLVGAIKELDGKVTNAGAGVVRSVNNQNPNPQGSVTLDGTHISANVGGSNTTVQDHLTNINTTLNSTITTVNNHDRRIARLETKHPTAQVGDIISTFQDSGDKYSVGGVTYLYIGQQRTIQSALYPQLATALGISGATNYQLPVISDVNYTFDHGVRQRKRKYYIVANVDNLHKGV</sequence>